<dbReference type="Gene3D" id="1.10.357.10">
    <property type="entry name" value="Tetracycline Repressor, domain 2"/>
    <property type="match status" value="1"/>
</dbReference>
<dbReference type="RefSeq" id="WP_164623658.1">
    <property type="nucleotide sequence ID" value="NZ_JAAIVJ010000002.1"/>
</dbReference>
<keyword evidence="2" id="KW-1185">Reference proteome</keyword>
<gene>
    <name evidence="1" type="ORF">G4Z14_04825</name>
</gene>
<proteinExistence type="predicted"/>
<reference evidence="1 2" key="1">
    <citation type="submission" date="2020-02" db="EMBL/GenBank/DDBJ databases">
        <authorList>
            <person name="Chen W.-M."/>
        </authorList>
    </citation>
    <scope>NUCLEOTIDE SEQUENCE [LARGE SCALE GENOMIC DNA]</scope>
    <source>
        <strain evidence="1 2">KMS-5</strain>
    </source>
</reference>
<protein>
    <submittedName>
        <fullName evidence="1">Transcriptional regulator</fullName>
    </submittedName>
</protein>
<organism evidence="1 2">
    <name type="scientific">Tabrizicola oligotrophica</name>
    <dbReference type="NCBI Taxonomy" id="2710650"/>
    <lineage>
        <taxon>Bacteria</taxon>
        <taxon>Pseudomonadati</taxon>
        <taxon>Pseudomonadota</taxon>
        <taxon>Alphaproteobacteria</taxon>
        <taxon>Rhodobacterales</taxon>
        <taxon>Paracoccaceae</taxon>
        <taxon>Tabrizicola</taxon>
    </lineage>
</organism>
<dbReference type="Proteomes" id="UP000477782">
    <property type="component" value="Unassembled WGS sequence"/>
</dbReference>
<dbReference type="EMBL" id="JAAIVJ010000002">
    <property type="protein sequence ID" value="NEY89614.1"/>
    <property type="molecule type" value="Genomic_DNA"/>
</dbReference>
<accession>A0A6M0QS17</accession>
<sequence>MARPRTQSDAAIFRQLLAVLQAQGEKSLTFGVIGQLTGLAPATLAQRYGSVEGMVRAAALAEWAGLTEAVTTIEAEALVSAKGAQALLKQLPTPAPALVALSLRDEALRQAAESWRIAVEAAISARRGGGSKGREAAALIFATWQGRQLWQAAGGKSFRLADMLKALP</sequence>
<comment type="caution">
    <text evidence="1">The sequence shown here is derived from an EMBL/GenBank/DDBJ whole genome shotgun (WGS) entry which is preliminary data.</text>
</comment>
<evidence type="ECO:0000313" key="2">
    <source>
        <dbReference type="Proteomes" id="UP000477782"/>
    </source>
</evidence>
<evidence type="ECO:0000313" key="1">
    <source>
        <dbReference type="EMBL" id="NEY89614.1"/>
    </source>
</evidence>
<name>A0A6M0QS17_9RHOB</name>
<dbReference type="AlphaFoldDB" id="A0A6M0QS17"/>